<accession>A0A6S5TTZ1</accession>
<gene>
    <name evidence="1" type="ORF">WP8W18C01_12460</name>
</gene>
<proteinExistence type="predicted"/>
<name>A0A6S5TTZ1_PSEPU</name>
<evidence type="ECO:0000313" key="1">
    <source>
        <dbReference type="EMBL" id="BBT38905.1"/>
    </source>
</evidence>
<sequence>MSTHKHQWRTADPYDGGLHYCQKCDRWHQGERPEANDCPVSDAEHSAVAWLGQAGLYRTRLEAVQNGEQHLEPVSANQLFELARIHVREAGIHA</sequence>
<dbReference type="AlphaFoldDB" id="A0A6S5TTZ1"/>
<reference evidence="1 2" key="1">
    <citation type="submission" date="2019-12" db="EMBL/GenBank/DDBJ databases">
        <title>complete genome sequences of Pseudomonas putida str. WP8-W18-CRE-01 isolated from wastewater treatment plant effluent.</title>
        <authorList>
            <person name="Sekizuka T."/>
            <person name="Itokawa K."/>
            <person name="Yatsu K."/>
            <person name="Inamine Y."/>
            <person name="Kuroda M."/>
        </authorList>
    </citation>
    <scope>NUCLEOTIDE SEQUENCE [LARGE SCALE GENOMIC DNA]</scope>
    <source>
        <strain evidence="1 2">WP8-W18-CRE-01</strain>
    </source>
</reference>
<organism evidence="1 2">
    <name type="scientific">Pseudomonas putida</name>
    <name type="common">Arthrobacter siderocapsulatus</name>
    <dbReference type="NCBI Taxonomy" id="303"/>
    <lineage>
        <taxon>Bacteria</taxon>
        <taxon>Pseudomonadati</taxon>
        <taxon>Pseudomonadota</taxon>
        <taxon>Gammaproteobacteria</taxon>
        <taxon>Pseudomonadales</taxon>
        <taxon>Pseudomonadaceae</taxon>
        <taxon>Pseudomonas</taxon>
    </lineage>
</organism>
<dbReference type="EMBL" id="AP022227">
    <property type="protein sequence ID" value="BBT38905.1"/>
    <property type="molecule type" value="Genomic_DNA"/>
</dbReference>
<evidence type="ECO:0000313" key="2">
    <source>
        <dbReference type="Proteomes" id="UP000515680"/>
    </source>
</evidence>
<dbReference type="Proteomes" id="UP000515680">
    <property type="component" value="Chromosome"/>
</dbReference>
<dbReference type="RefSeq" id="WP_230392905.1">
    <property type="nucleotide sequence ID" value="NZ_AP022227.1"/>
</dbReference>
<protein>
    <submittedName>
        <fullName evidence="1">Uncharacterized protein</fullName>
    </submittedName>
</protein>